<gene>
    <name evidence="9" type="ORF">S01H1_78924</name>
</gene>
<dbReference type="AlphaFoldDB" id="X0Y092"/>
<evidence type="ECO:0000256" key="5">
    <source>
        <dbReference type="ARBA" id="ARBA00022989"/>
    </source>
</evidence>
<proteinExistence type="inferred from homology"/>
<evidence type="ECO:0000256" key="6">
    <source>
        <dbReference type="ARBA" id="ARBA00023136"/>
    </source>
</evidence>
<dbReference type="SUPFAM" id="SSF82866">
    <property type="entry name" value="Multidrug efflux transporter AcrB transmembrane domain"/>
    <property type="match status" value="1"/>
</dbReference>
<evidence type="ECO:0000313" key="9">
    <source>
        <dbReference type="EMBL" id="GAG49179.1"/>
    </source>
</evidence>
<dbReference type="InterPro" id="IPR004869">
    <property type="entry name" value="MMPL_dom"/>
</dbReference>
<protein>
    <recommendedName>
        <fullName evidence="8">Membrane transport protein MMPL domain-containing protein</fullName>
    </recommendedName>
</protein>
<comment type="similarity">
    <text evidence="2">Belongs to the resistance-nodulation-cell division (RND) (TC 2.A.6) family. MmpL subfamily.</text>
</comment>
<keyword evidence="6 7" id="KW-0472">Membrane</keyword>
<comment type="caution">
    <text evidence="9">The sequence shown here is derived from an EMBL/GenBank/DDBJ whole genome shotgun (WGS) entry which is preliminary data.</text>
</comment>
<dbReference type="PANTHER" id="PTHR33406">
    <property type="entry name" value="MEMBRANE PROTEIN MJ1562-RELATED"/>
    <property type="match status" value="1"/>
</dbReference>
<dbReference type="Gene3D" id="1.20.1640.10">
    <property type="entry name" value="Multidrug efflux transporter AcrB transmembrane domain"/>
    <property type="match status" value="1"/>
</dbReference>
<evidence type="ECO:0000259" key="8">
    <source>
        <dbReference type="Pfam" id="PF03176"/>
    </source>
</evidence>
<dbReference type="InterPro" id="IPR050545">
    <property type="entry name" value="Mycobact_MmpL"/>
</dbReference>
<feature type="non-terminal residue" evidence="9">
    <location>
        <position position="227"/>
    </location>
</feature>
<keyword evidence="4 7" id="KW-0812">Transmembrane</keyword>
<evidence type="ECO:0000256" key="1">
    <source>
        <dbReference type="ARBA" id="ARBA00004651"/>
    </source>
</evidence>
<feature type="transmembrane region" description="Helical" evidence="7">
    <location>
        <begin position="152"/>
        <end position="168"/>
    </location>
</feature>
<dbReference type="EMBL" id="BARS01053155">
    <property type="protein sequence ID" value="GAG49179.1"/>
    <property type="molecule type" value="Genomic_DNA"/>
</dbReference>
<feature type="transmembrane region" description="Helical" evidence="7">
    <location>
        <begin position="174"/>
        <end position="197"/>
    </location>
</feature>
<dbReference type="Pfam" id="PF03176">
    <property type="entry name" value="MMPL"/>
    <property type="match status" value="1"/>
</dbReference>
<feature type="domain" description="Membrane transport protein MMPL" evidence="8">
    <location>
        <begin position="106"/>
        <end position="216"/>
    </location>
</feature>
<evidence type="ECO:0000256" key="7">
    <source>
        <dbReference type="SAM" id="Phobius"/>
    </source>
</evidence>
<dbReference type="PANTHER" id="PTHR33406:SF6">
    <property type="entry name" value="MEMBRANE PROTEIN YDGH-RELATED"/>
    <property type="match status" value="1"/>
</dbReference>
<sequence>VTSLINARNTRGEEDELIVEELLENWPEMPEEIAIIKQRVFDNPMYKNTLISEDGKFTTILIKTQTYSSVGGDIEVLEGFEEDFKQGLTGSKESGKPNEGQYLTDMENSEAVNTVREIAEKYEASDFQVYIAGSSAVTHFLKKSMLKDIRRFLLLAFITVAIFLFVMFRRISGVFLPLLIVVLSLISTISIMAAFGASIKLPTQILPSFILAVSVGYSVHILALFYQ</sequence>
<name>X0Y092_9ZZZZ</name>
<organism evidence="9">
    <name type="scientific">marine sediment metagenome</name>
    <dbReference type="NCBI Taxonomy" id="412755"/>
    <lineage>
        <taxon>unclassified sequences</taxon>
        <taxon>metagenomes</taxon>
        <taxon>ecological metagenomes</taxon>
    </lineage>
</organism>
<evidence type="ECO:0000256" key="2">
    <source>
        <dbReference type="ARBA" id="ARBA00010157"/>
    </source>
</evidence>
<comment type="subcellular location">
    <subcellularLocation>
        <location evidence="1">Cell membrane</location>
        <topology evidence="1">Multi-pass membrane protein</topology>
    </subcellularLocation>
</comment>
<feature type="non-terminal residue" evidence="9">
    <location>
        <position position="1"/>
    </location>
</feature>
<dbReference type="GO" id="GO:0005886">
    <property type="term" value="C:plasma membrane"/>
    <property type="evidence" value="ECO:0007669"/>
    <property type="project" value="UniProtKB-SubCell"/>
</dbReference>
<evidence type="ECO:0000256" key="4">
    <source>
        <dbReference type="ARBA" id="ARBA00022692"/>
    </source>
</evidence>
<evidence type="ECO:0000256" key="3">
    <source>
        <dbReference type="ARBA" id="ARBA00022475"/>
    </source>
</evidence>
<keyword evidence="5 7" id="KW-1133">Transmembrane helix</keyword>
<accession>X0Y092</accession>
<feature type="transmembrane region" description="Helical" evidence="7">
    <location>
        <begin position="209"/>
        <end position="226"/>
    </location>
</feature>
<reference evidence="9" key="1">
    <citation type="journal article" date="2014" name="Front. Microbiol.">
        <title>High frequency of phylogenetically diverse reductive dehalogenase-homologous genes in deep subseafloor sedimentary metagenomes.</title>
        <authorList>
            <person name="Kawai M."/>
            <person name="Futagami T."/>
            <person name="Toyoda A."/>
            <person name="Takaki Y."/>
            <person name="Nishi S."/>
            <person name="Hori S."/>
            <person name="Arai W."/>
            <person name="Tsubouchi T."/>
            <person name="Morono Y."/>
            <person name="Uchiyama I."/>
            <person name="Ito T."/>
            <person name="Fujiyama A."/>
            <person name="Inagaki F."/>
            <person name="Takami H."/>
        </authorList>
    </citation>
    <scope>NUCLEOTIDE SEQUENCE</scope>
    <source>
        <strain evidence="9">Expedition CK06-06</strain>
    </source>
</reference>
<keyword evidence="3" id="KW-1003">Cell membrane</keyword>